<evidence type="ECO:0000259" key="14">
    <source>
        <dbReference type="Pfam" id="PF08264"/>
    </source>
</evidence>
<dbReference type="OrthoDB" id="9810365at2"/>
<dbReference type="Pfam" id="PF00133">
    <property type="entry name" value="tRNA-synt_1"/>
    <property type="match status" value="1"/>
</dbReference>
<feature type="compositionally biased region" description="Polar residues" evidence="12">
    <location>
        <begin position="1"/>
        <end position="17"/>
    </location>
</feature>
<feature type="region of interest" description="Disordered" evidence="12">
    <location>
        <begin position="1"/>
        <end position="21"/>
    </location>
</feature>
<dbReference type="InterPro" id="IPR002303">
    <property type="entry name" value="Valyl-tRNA_ligase"/>
</dbReference>
<dbReference type="GO" id="GO:0002161">
    <property type="term" value="F:aminoacyl-tRNA deacylase activity"/>
    <property type="evidence" value="ECO:0007669"/>
    <property type="project" value="InterPro"/>
</dbReference>
<comment type="subcellular location">
    <subcellularLocation>
        <location evidence="1 11">Cytoplasm</location>
    </subcellularLocation>
</comment>
<evidence type="ECO:0000313" key="17">
    <source>
        <dbReference type="Proteomes" id="UP000198263"/>
    </source>
</evidence>
<sequence>MSDNTLAKSFEPQNIESQWGPEWEKRGLAAPTFKEGAKNFSIQLPPPNVTGTLHMGHAFNQTIMDGLTRYHRMLGENTLWVPGTDHAGIATQIVVERQLDAQGISRHDLGREEFLKRVWAWKQESGSTITRQVRRLGASIDWSREYFTMDDKMSAAVRDVFVTLYKQGLIYRGKRLVNWDPVLGTAVSDLEVVSEEENGSLWHIKYPLPDGSGHLTVATTRPETMLGDVAVMVHPEDERYAHLIGKTVVLPLCDREIPIIADDYVDREFGTGVVKVTPAHDFNDYAVGLRHKLPQIEILTLDAKINENAPEKYRGMDRFDARKQVVADLEALGLLDSVKPHKLMVPRGDRTGVVIEPMLTDQWFVAMTKPAPEGTFNPGKSITETSLEVVRNGQIKFVPENWTTTYYQWLENIQDWCISRQLWWGHQIPAWYGENGEIFVAKSEEEARAEADAQGYKGALKRDEDVLDTWFSSALVPFSALGWPNHTKELDAFLPSSVLVTGFDIIFFWVARMVMMTTHFTGKVPFDTVYVHGLVRDAEGQKMSKSKGNTLDPIDIVDGIDLESLVAKRTTGLMNPKQAAQIEKKTRKEFPDGIPAFGTDALRFTMASMATLGRNVNFDLARCEGYRNFCNKLWNATRFVLMNCEGHDCGFSKPGACEPGDCGPGGYTDFSQADRWIVSLLQRVEAEVEKGFADYRFDNVASAIYKFVWDEYCDWYLELAKVQIQNGTPEQQRATRRTLLRVLETVLRLAHPIIPFITEALWQKVAPLTDAYPAGAKEGEASIMTQPYPRAEAKKIDESSEQWAAELKAVIDACRNLRGEMNLSPAVKVPLLAHGDAARLSTFAPYVAALARLSEVKIIDDEAALDKEAHGAPVAIVGTHKLVLKVEIDVAAERERLTKEVDRLKAEIVKCNAKLGNESFVSKAPAAVVDQERKRLAEYETTIEKLQAQLLRLPV</sequence>
<comment type="caution">
    <text evidence="16">The sequence shown here is derived from an EMBL/GenBank/DDBJ whole genome shotgun (WGS) entry which is preliminary data.</text>
</comment>
<dbReference type="SUPFAM" id="SSF52374">
    <property type="entry name" value="Nucleotidylyl transferase"/>
    <property type="match status" value="1"/>
</dbReference>
<evidence type="ECO:0000256" key="12">
    <source>
        <dbReference type="SAM" id="MobiDB-lite"/>
    </source>
</evidence>
<dbReference type="PANTHER" id="PTHR11946">
    <property type="entry name" value="VALYL-TRNA SYNTHETASES"/>
    <property type="match status" value="1"/>
</dbReference>
<dbReference type="Gene3D" id="3.90.740.10">
    <property type="entry name" value="Valyl/Leucyl/Isoleucyl-tRNA synthetase, editing domain"/>
    <property type="match status" value="1"/>
</dbReference>
<evidence type="ECO:0000256" key="11">
    <source>
        <dbReference type="HAMAP-Rule" id="MF_02004"/>
    </source>
</evidence>
<evidence type="ECO:0000256" key="1">
    <source>
        <dbReference type="ARBA" id="ARBA00004496"/>
    </source>
</evidence>
<comment type="similarity">
    <text evidence="10 11">Belongs to the class-I aminoacyl-tRNA synthetase family. ValS type 1 subfamily.</text>
</comment>
<evidence type="ECO:0000256" key="3">
    <source>
        <dbReference type="ARBA" id="ARBA00022598"/>
    </source>
</evidence>
<comment type="catalytic activity">
    <reaction evidence="9 11">
        <text>tRNA(Val) + L-valine + ATP = L-valyl-tRNA(Val) + AMP + diphosphate</text>
        <dbReference type="Rhea" id="RHEA:10704"/>
        <dbReference type="Rhea" id="RHEA-COMP:9672"/>
        <dbReference type="Rhea" id="RHEA-COMP:9708"/>
        <dbReference type="ChEBI" id="CHEBI:30616"/>
        <dbReference type="ChEBI" id="CHEBI:33019"/>
        <dbReference type="ChEBI" id="CHEBI:57762"/>
        <dbReference type="ChEBI" id="CHEBI:78442"/>
        <dbReference type="ChEBI" id="CHEBI:78537"/>
        <dbReference type="ChEBI" id="CHEBI:456215"/>
        <dbReference type="EC" id="6.1.1.9"/>
    </reaction>
</comment>
<keyword evidence="6 11" id="KW-0648">Protein biosynthesis</keyword>
<dbReference type="PROSITE" id="PS00178">
    <property type="entry name" value="AA_TRNA_LIGASE_I"/>
    <property type="match status" value="1"/>
</dbReference>
<gene>
    <name evidence="11" type="primary">valS</name>
    <name evidence="16" type="ORF">AWB72_04379</name>
</gene>
<evidence type="ECO:0000256" key="8">
    <source>
        <dbReference type="ARBA" id="ARBA00023146"/>
    </source>
</evidence>
<dbReference type="FunFam" id="3.40.50.620:FF:000078">
    <property type="entry name" value="Valine--tRNA ligase, mitochondrial"/>
    <property type="match status" value="1"/>
</dbReference>
<dbReference type="Gene3D" id="1.10.287.380">
    <property type="entry name" value="Valyl-tRNA synthetase, C-terminal domain"/>
    <property type="match status" value="1"/>
</dbReference>
<dbReference type="PRINTS" id="PR00986">
    <property type="entry name" value="TRNASYNTHVAL"/>
</dbReference>
<dbReference type="InterPro" id="IPR033705">
    <property type="entry name" value="Anticodon_Ia_Val"/>
</dbReference>
<dbReference type="EMBL" id="FCNV02000011">
    <property type="protein sequence ID" value="SAL41715.1"/>
    <property type="molecule type" value="Genomic_DNA"/>
</dbReference>
<dbReference type="InterPro" id="IPR001412">
    <property type="entry name" value="aa-tRNA-synth_I_CS"/>
</dbReference>
<dbReference type="InterPro" id="IPR009080">
    <property type="entry name" value="tRNAsynth_Ia_anticodon-bd"/>
</dbReference>
<dbReference type="SUPFAM" id="SSF47323">
    <property type="entry name" value="Anticodon-binding domain of a subclass of class I aminoacyl-tRNA synthetases"/>
    <property type="match status" value="1"/>
</dbReference>
<comment type="subunit">
    <text evidence="11">Monomer.</text>
</comment>
<keyword evidence="4 11" id="KW-0547">Nucleotide-binding</keyword>
<keyword evidence="7 11" id="KW-0175">Coiled coil</keyword>
<dbReference type="FunFam" id="3.40.50.620:FF:000020">
    <property type="entry name" value="Valine--tRNA ligase, mitochondrial"/>
    <property type="match status" value="1"/>
</dbReference>
<evidence type="ECO:0000256" key="6">
    <source>
        <dbReference type="ARBA" id="ARBA00022917"/>
    </source>
</evidence>
<organism evidence="16 17">
    <name type="scientific">Caballeronia concitans</name>
    <dbReference type="NCBI Taxonomy" id="1777133"/>
    <lineage>
        <taxon>Bacteria</taxon>
        <taxon>Pseudomonadati</taxon>
        <taxon>Pseudomonadota</taxon>
        <taxon>Betaproteobacteria</taxon>
        <taxon>Burkholderiales</taxon>
        <taxon>Burkholderiaceae</taxon>
        <taxon>Caballeronia</taxon>
    </lineage>
</organism>
<dbReference type="Pfam" id="PF10458">
    <property type="entry name" value="Val_tRNA-synt_C"/>
    <property type="match status" value="1"/>
</dbReference>
<dbReference type="AlphaFoldDB" id="A0A658R240"/>
<comment type="domain">
    <text evidence="11">ValRS has two distinct active sites: one for aminoacylation and one for editing. The misactivated threonine is translocated from the active site to the editing site.</text>
</comment>
<proteinExistence type="inferred from homology"/>
<comment type="function">
    <text evidence="11">Catalyzes the attachment of valine to tRNA(Val). As ValRS can inadvertently accommodate and process structurally similar amino acids such as threonine, to avoid such errors, it has a 'posttransfer' editing activity that hydrolyzes mischarged Thr-tRNA(Val) in a tRNA-dependent manner.</text>
</comment>
<dbReference type="InterPro" id="IPR014729">
    <property type="entry name" value="Rossmann-like_a/b/a_fold"/>
</dbReference>
<protein>
    <recommendedName>
        <fullName evidence="11">Valine--tRNA ligase</fullName>
        <ecNumber evidence="11">6.1.1.9</ecNumber>
    </recommendedName>
    <alternativeName>
        <fullName evidence="11">Valyl-tRNA synthetase</fullName>
        <shortName evidence="11">ValRS</shortName>
    </alternativeName>
</protein>
<dbReference type="InterPro" id="IPR010978">
    <property type="entry name" value="tRNA-bd_arm"/>
</dbReference>
<name>A0A658R240_9BURK</name>
<dbReference type="PANTHER" id="PTHR11946:SF93">
    <property type="entry name" value="VALINE--TRNA LIGASE, CHLOROPLASTIC_MITOCHONDRIAL 2"/>
    <property type="match status" value="1"/>
</dbReference>
<dbReference type="InterPro" id="IPR013155">
    <property type="entry name" value="M/V/L/I-tRNA-synth_anticd-bd"/>
</dbReference>
<dbReference type="HAMAP" id="MF_02004">
    <property type="entry name" value="Val_tRNA_synth_type1"/>
    <property type="match status" value="1"/>
</dbReference>
<feature type="domain" description="Valyl-tRNA synthetase tRNA-binding arm" evidence="15">
    <location>
        <begin position="889"/>
        <end position="953"/>
    </location>
</feature>
<dbReference type="GO" id="GO:0006438">
    <property type="term" value="P:valyl-tRNA aminoacylation"/>
    <property type="evidence" value="ECO:0007669"/>
    <property type="project" value="UniProtKB-UniRule"/>
</dbReference>
<feature type="binding site" evidence="11">
    <location>
        <position position="545"/>
    </location>
    <ligand>
        <name>ATP</name>
        <dbReference type="ChEBI" id="CHEBI:30616"/>
    </ligand>
</feature>
<feature type="domain" description="Methionyl/Valyl/Leucyl/Isoleucyl-tRNA synthetase anticodon-binding" evidence="14">
    <location>
        <begin position="674"/>
        <end position="828"/>
    </location>
</feature>
<evidence type="ECO:0000256" key="9">
    <source>
        <dbReference type="ARBA" id="ARBA00047552"/>
    </source>
</evidence>
<evidence type="ECO:0000313" key="16">
    <source>
        <dbReference type="EMBL" id="SAL41715.1"/>
    </source>
</evidence>
<keyword evidence="3 11" id="KW-0436">Ligase</keyword>
<evidence type="ECO:0000256" key="2">
    <source>
        <dbReference type="ARBA" id="ARBA00022490"/>
    </source>
</evidence>
<evidence type="ECO:0000256" key="10">
    <source>
        <dbReference type="ARBA" id="ARBA00060830"/>
    </source>
</evidence>
<dbReference type="GO" id="GO:0004832">
    <property type="term" value="F:valine-tRNA ligase activity"/>
    <property type="evidence" value="ECO:0007669"/>
    <property type="project" value="UniProtKB-UniRule"/>
</dbReference>
<dbReference type="GO" id="GO:0005829">
    <property type="term" value="C:cytosol"/>
    <property type="evidence" value="ECO:0007669"/>
    <property type="project" value="TreeGrafter"/>
</dbReference>
<dbReference type="Gene3D" id="3.40.50.620">
    <property type="entry name" value="HUPs"/>
    <property type="match status" value="2"/>
</dbReference>
<dbReference type="CDD" id="cd00817">
    <property type="entry name" value="ValRS_core"/>
    <property type="match status" value="1"/>
</dbReference>
<comment type="domain">
    <text evidence="11">The C-terminal coiled-coil domain is crucial for aminoacylation activity.</text>
</comment>
<reference evidence="16 17" key="1">
    <citation type="submission" date="2016-01" db="EMBL/GenBank/DDBJ databases">
        <authorList>
            <person name="Peeters C."/>
        </authorList>
    </citation>
    <scope>NUCLEOTIDE SEQUENCE [LARGE SCALE GENOMIC DNA]</scope>
    <source>
        <strain evidence="16">LMG 29315</strain>
    </source>
</reference>
<dbReference type="FunFam" id="3.90.740.10:FF:000005">
    <property type="entry name" value="Valine--tRNA ligase, mitochondrial"/>
    <property type="match status" value="1"/>
</dbReference>
<dbReference type="FunFam" id="1.10.287.380:FF:000001">
    <property type="entry name" value="Valine--tRNA ligase"/>
    <property type="match status" value="1"/>
</dbReference>
<dbReference type="InterPro" id="IPR002300">
    <property type="entry name" value="aa-tRNA-synth_Ia"/>
</dbReference>
<keyword evidence="17" id="KW-1185">Reference proteome</keyword>
<keyword evidence="5 11" id="KW-0067">ATP-binding</keyword>
<evidence type="ECO:0000256" key="4">
    <source>
        <dbReference type="ARBA" id="ARBA00022741"/>
    </source>
</evidence>
<dbReference type="EC" id="6.1.1.9" evidence="11"/>
<dbReference type="InterPro" id="IPR037118">
    <property type="entry name" value="Val-tRNA_synth_C_sf"/>
</dbReference>
<dbReference type="Proteomes" id="UP000198263">
    <property type="component" value="Unassembled WGS sequence"/>
</dbReference>
<evidence type="ECO:0000259" key="13">
    <source>
        <dbReference type="Pfam" id="PF00133"/>
    </source>
</evidence>
<dbReference type="NCBIfam" id="NF004349">
    <property type="entry name" value="PRK05729.1"/>
    <property type="match status" value="1"/>
</dbReference>
<dbReference type="CDD" id="cd07962">
    <property type="entry name" value="Anticodon_Ia_Val"/>
    <property type="match status" value="1"/>
</dbReference>
<feature type="short sequence motif" description="'KMSKS' region" evidence="11">
    <location>
        <begin position="542"/>
        <end position="546"/>
    </location>
</feature>
<feature type="short sequence motif" description="'HIGH' region" evidence="11">
    <location>
        <begin position="47"/>
        <end position="57"/>
    </location>
</feature>
<evidence type="ECO:0000259" key="15">
    <source>
        <dbReference type="Pfam" id="PF10458"/>
    </source>
</evidence>
<dbReference type="FunFam" id="1.10.730.10:FF:000009">
    <property type="entry name" value="Valine--tRNA ligase, mitochondrial"/>
    <property type="match status" value="1"/>
</dbReference>
<keyword evidence="2 11" id="KW-0963">Cytoplasm</keyword>
<feature type="coiled-coil region" evidence="11">
    <location>
        <begin position="887"/>
        <end position="949"/>
    </location>
</feature>
<dbReference type="Gene3D" id="1.10.730.10">
    <property type="entry name" value="Isoleucyl-tRNA Synthetase, Domain 1"/>
    <property type="match status" value="1"/>
</dbReference>
<evidence type="ECO:0000256" key="7">
    <source>
        <dbReference type="ARBA" id="ARBA00023054"/>
    </source>
</evidence>
<dbReference type="SUPFAM" id="SSF50677">
    <property type="entry name" value="ValRS/IleRS/LeuRS editing domain"/>
    <property type="match status" value="1"/>
</dbReference>
<keyword evidence="8 11" id="KW-0030">Aminoacyl-tRNA synthetase</keyword>
<accession>A0A658R240</accession>
<dbReference type="InterPro" id="IPR009008">
    <property type="entry name" value="Val/Leu/Ile-tRNA-synth_edit"/>
</dbReference>
<dbReference type="GO" id="GO:0005524">
    <property type="term" value="F:ATP binding"/>
    <property type="evidence" value="ECO:0007669"/>
    <property type="project" value="UniProtKB-UniRule"/>
</dbReference>
<dbReference type="RefSeq" id="WP_040051479.1">
    <property type="nucleotide sequence ID" value="NZ_FCNV02000011.1"/>
</dbReference>
<evidence type="ECO:0000256" key="5">
    <source>
        <dbReference type="ARBA" id="ARBA00022840"/>
    </source>
</evidence>
<dbReference type="Pfam" id="PF08264">
    <property type="entry name" value="Anticodon_1"/>
    <property type="match status" value="1"/>
</dbReference>
<dbReference type="InterPro" id="IPR019499">
    <property type="entry name" value="Val-tRNA_synth_tRNA-bd"/>
</dbReference>
<feature type="domain" description="Aminoacyl-tRNA synthetase class Ia" evidence="13">
    <location>
        <begin position="22"/>
        <end position="619"/>
    </location>
</feature>
<dbReference type="SUPFAM" id="SSF46589">
    <property type="entry name" value="tRNA-binding arm"/>
    <property type="match status" value="1"/>
</dbReference>
<dbReference type="NCBIfam" id="TIGR00422">
    <property type="entry name" value="valS"/>
    <property type="match status" value="1"/>
</dbReference>